<protein>
    <submittedName>
        <fullName evidence="3">Uncharacterized protein</fullName>
    </submittedName>
</protein>
<dbReference type="AlphaFoldDB" id="A0A5P0ZK08"/>
<feature type="compositionally biased region" description="Basic and acidic residues" evidence="1">
    <location>
        <begin position="180"/>
        <end position="197"/>
    </location>
</feature>
<gene>
    <name evidence="3" type="ORF">FHL02_08285</name>
</gene>
<evidence type="ECO:0000313" key="3">
    <source>
        <dbReference type="EMBL" id="MQS53017.1"/>
    </source>
</evidence>
<dbReference type="Proteomes" id="UP000380386">
    <property type="component" value="Unassembled WGS sequence"/>
</dbReference>
<dbReference type="EMBL" id="VDFM01000010">
    <property type="protein sequence ID" value="MQS53017.1"/>
    <property type="molecule type" value="Genomic_DNA"/>
</dbReference>
<feature type="compositionally biased region" description="Polar residues" evidence="1">
    <location>
        <begin position="142"/>
        <end position="151"/>
    </location>
</feature>
<accession>A0A5P0ZK08</accession>
<feature type="compositionally biased region" description="Basic and acidic residues" evidence="1">
    <location>
        <begin position="126"/>
        <end position="141"/>
    </location>
</feature>
<keyword evidence="2" id="KW-0812">Transmembrane</keyword>
<feature type="transmembrane region" description="Helical" evidence="2">
    <location>
        <begin position="7"/>
        <end position="27"/>
    </location>
</feature>
<name>A0A5P0ZK08_9LACO</name>
<keyword evidence="2" id="KW-1133">Transmembrane helix</keyword>
<organism evidence="3 4">
    <name type="scientific">Companilactobacillus mishanensis</name>
    <dbReference type="NCBI Taxonomy" id="2486008"/>
    <lineage>
        <taxon>Bacteria</taxon>
        <taxon>Bacillati</taxon>
        <taxon>Bacillota</taxon>
        <taxon>Bacilli</taxon>
        <taxon>Lactobacillales</taxon>
        <taxon>Lactobacillaceae</taxon>
        <taxon>Companilactobacillus</taxon>
    </lineage>
</organism>
<dbReference type="OrthoDB" id="2296817at2"/>
<keyword evidence="2" id="KW-0472">Membrane</keyword>
<evidence type="ECO:0000256" key="1">
    <source>
        <dbReference type="SAM" id="MobiDB-lite"/>
    </source>
</evidence>
<reference evidence="3 4" key="1">
    <citation type="journal article" date="2019" name="Syst. Appl. Microbiol.">
        <title>Polyphasic characterization of two novel Lactobacillus spp. isolated from blown salami packages: Description of Lactobacillus halodurans sp. nov. and Lactobacillus salsicarnum sp. nov.</title>
        <authorList>
            <person name="Schuster J.A."/>
            <person name="Klingl A."/>
            <person name="Vogel R.F."/>
            <person name="Ehrmann M.A."/>
        </authorList>
    </citation>
    <scope>NUCLEOTIDE SEQUENCE [LARGE SCALE GENOMIC DNA]</scope>
    <source>
        <strain evidence="3 4">TMW 1.2118</strain>
    </source>
</reference>
<evidence type="ECO:0000313" key="4">
    <source>
        <dbReference type="Proteomes" id="UP000380386"/>
    </source>
</evidence>
<feature type="region of interest" description="Disordered" evidence="1">
    <location>
        <begin position="174"/>
        <end position="247"/>
    </location>
</feature>
<feature type="region of interest" description="Disordered" evidence="1">
    <location>
        <begin position="113"/>
        <end position="151"/>
    </location>
</feature>
<comment type="caution">
    <text evidence="3">The sequence shown here is derived from an EMBL/GenBank/DDBJ whole genome shotgun (WGS) entry which is preliminary data.</text>
</comment>
<dbReference type="RefSeq" id="WP_153383551.1">
    <property type="nucleotide sequence ID" value="NZ_VDFM01000010.1"/>
</dbReference>
<evidence type="ECO:0000256" key="2">
    <source>
        <dbReference type="SAM" id="Phobius"/>
    </source>
</evidence>
<sequence length="247" mass="26918">MHKHIKLIVSLAVIFVAVVFGIVYTAYNSYQDTNISPSENNSKKDAAKADTSSKPYKKKASAKSDENIFFQDKQNPDRVLAIHPFGSKGVYEFRKQANGNLYPEHKFFDGTVSKDKNGNITVTPDNGEKSARSISVSKDKTANNSYSDTDSGTNYDLMSNVTGSNDKNVKLADSISNSTEGKKDNVSVSNHRGEPEHNANSNEQIADEPAWNVDMGTGELYLSTTGEAGTAESIKKHQQDANGSELP</sequence>
<feature type="region of interest" description="Disordered" evidence="1">
    <location>
        <begin position="34"/>
        <end position="60"/>
    </location>
</feature>
<proteinExistence type="predicted"/>